<evidence type="ECO:0000259" key="2">
    <source>
        <dbReference type="Pfam" id="PF13372"/>
    </source>
</evidence>
<sequence length="397" mass="44169">MAKLSLLATLSVVVMSAPCAANILNHIKTTSQLDADFRLRFESVEQDNVLDDAQALTFRSRIGFTASMSEHVYVGVEMEDTRIALGISDYSVGPTGFNPGQYSVIADPEHTELDQGYIGYKTQRANIKLGRQVIALDDHRFVGHVGWRQDRQTFDALRIDLNWSKTLSSTYAYISQRNRIFADDADLDSKDHILNISATLPSAKLTAFAYLLEVDSPIANGLDTYGVGYQAKPKVGETVLNVSLMYATQSTEGAIKYDANYWHASGSVMVGNVLTGIRYEVLGSDDGQYGFSTPLATLHKFNGWADQFLSTPNAGLEDVSVFASQKSKWGNWRLAYHQYKTEDNTSIADDDLGSEWNASYLYRINTQFKMGIKGAFYSGDNSRVDTNKWWVWLEAGL</sequence>
<reference evidence="3 4" key="1">
    <citation type="submission" date="2022-10" db="EMBL/GenBank/DDBJ databases">
        <title>Aestuariibacter sp. AA17 isolated from Montipora capitata coral fragment.</title>
        <authorList>
            <person name="Emsley S.A."/>
            <person name="Pfannmuller K.M."/>
            <person name="Loughran R.M."/>
            <person name="Shlafstein M."/>
            <person name="Papke E."/>
            <person name="Saw J.H."/>
            <person name="Ushijima B."/>
            <person name="Videau P."/>
        </authorList>
    </citation>
    <scope>NUCLEOTIDE SEQUENCE [LARGE SCALE GENOMIC DNA]</scope>
    <source>
        <strain evidence="3 4">AA17</strain>
    </source>
</reference>
<comment type="caution">
    <text evidence="3">The sequence shown here is derived from an EMBL/GenBank/DDBJ whole genome shotgun (WGS) entry which is preliminary data.</text>
</comment>
<dbReference type="Pfam" id="PF13372">
    <property type="entry name" value="Alginate_exp"/>
    <property type="match status" value="1"/>
</dbReference>
<dbReference type="SUPFAM" id="SSF56935">
    <property type="entry name" value="Porins"/>
    <property type="match status" value="1"/>
</dbReference>
<keyword evidence="4" id="KW-1185">Reference proteome</keyword>
<dbReference type="Proteomes" id="UP001652504">
    <property type="component" value="Unassembled WGS sequence"/>
</dbReference>
<dbReference type="Gene3D" id="2.40.160.10">
    <property type="entry name" value="Porin"/>
    <property type="match status" value="1"/>
</dbReference>
<feature type="chain" id="PRO_5046074891" evidence="1">
    <location>
        <begin position="22"/>
        <end position="397"/>
    </location>
</feature>
<organism evidence="3 4">
    <name type="scientific">Fluctibacter corallii</name>
    <dbReference type="NCBI Taxonomy" id="2984329"/>
    <lineage>
        <taxon>Bacteria</taxon>
        <taxon>Pseudomonadati</taxon>
        <taxon>Pseudomonadota</taxon>
        <taxon>Gammaproteobacteria</taxon>
        <taxon>Alteromonadales</taxon>
        <taxon>Alteromonadaceae</taxon>
        <taxon>Fluctibacter</taxon>
    </lineage>
</organism>
<dbReference type="InterPro" id="IPR025388">
    <property type="entry name" value="Alginate_export_dom"/>
</dbReference>
<evidence type="ECO:0000256" key="1">
    <source>
        <dbReference type="SAM" id="SignalP"/>
    </source>
</evidence>
<proteinExistence type="predicted"/>
<name>A0ABT3A602_9ALTE</name>
<dbReference type="EMBL" id="JAOWKX010000002">
    <property type="protein sequence ID" value="MCV2884012.1"/>
    <property type="molecule type" value="Genomic_DNA"/>
</dbReference>
<dbReference type="RefSeq" id="WP_263711225.1">
    <property type="nucleotide sequence ID" value="NZ_JAOWKX010000002.1"/>
</dbReference>
<gene>
    <name evidence="3" type="ORF">OE749_04830</name>
</gene>
<evidence type="ECO:0000313" key="4">
    <source>
        <dbReference type="Proteomes" id="UP001652504"/>
    </source>
</evidence>
<evidence type="ECO:0000313" key="3">
    <source>
        <dbReference type="EMBL" id="MCV2884012.1"/>
    </source>
</evidence>
<protein>
    <submittedName>
        <fullName evidence="3">Alginate export family protein</fullName>
    </submittedName>
</protein>
<feature type="domain" description="Alginate export" evidence="2">
    <location>
        <begin position="33"/>
        <end position="173"/>
    </location>
</feature>
<accession>A0ABT3A602</accession>
<dbReference type="InterPro" id="IPR023614">
    <property type="entry name" value="Porin_dom_sf"/>
</dbReference>
<feature type="signal peptide" evidence="1">
    <location>
        <begin position="1"/>
        <end position="21"/>
    </location>
</feature>
<keyword evidence="1" id="KW-0732">Signal</keyword>